<dbReference type="InterPro" id="IPR004045">
    <property type="entry name" value="Glutathione_S-Trfase_N"/>
</dbReference>
<dbReference type="InterPro" id="IPR036249">
    <property type="entry name" value="Thioredoxin-like_sf"/>
</dbReference>
<evidence type="ECO:0008006" key="5">
    <source>
        <dbReference type="Google" id="ProtNLM"/>
    </source>
</evidence>
<dbReference type="PROSITE" id="PS50404">
    <property type="entry name" value="GST_NTER"/>
    <property type="match status" value="1"/>
</dbReference>
<keyword evidence="4" id="KW-1185">Reference proteome</keyword>
<dbReference type="GO" id="GO:0004364">
    <property type="term" value="F:glutathione transferase activity"/>
    <property type="evidence" value="ECO:0007669"/>
    <property type="project" value="TreeGrafter"/>
</dbReference>
<dbReference type="Gene3D" id="3.40.30.10">
    <property type="entry name" value="Glutaredoxin"/>
    <property type="match status" value="1"/>
</dbReference>
<dbReference type="InterPro" id="IPR036282">
    <property type="entry name" value="Glutathione-S-Trfase_C_sf"/>
</dbReference>
<dbReference type="InterPro" id="IPR004046">
    <property type="entry name" value="GST_C"/>
</dbReference>
<feature type="domain" description="GST N-terminal" evidence="1">
    <location>
        <begin position="27"/>
        <end position="106"/>
    </location>
</feature>
<dbReference type="Proteomes" id="UP000748756">
    <property type="component" value="Unassembled WGS sequence"/>
</dbReference>
<dbReference type="SUPFAM" id="SSF52833">
    <property type="entry name" value="Thioredoxin-like"/>
    <property type="match status" value="1"/>
</dbReference>
<dbReference type="PROSITE" id="PS50405">
    <property type="entry name" value="GST_CTER"/>
    <property type="match status" value="1"/>
</dbReference>
<dbReference type="CDD" id="cd03039">
    <property type="entry name" value="GST_N_Sigma_like"/>
    <property type="match status" value="1"/>
</dbReference>
<evidence type="ECO:0000313" key="3">
    <source>
        <dbReference type="EMBL" id="KAF9156728.1"/>
    </source>
</evidence>
<evidence type="ECO:0000313" key="4">
    <source>
        <dbReference type="Proteomes" id="UP000748756"/>
    </source>
</evidence>
<reference evidence="3" key="1">
    <citation type="journal article" date="2020" name="Fungal Divers.">
        <title>Resolving the Mortierellaceae phylogeny through synthesis of multi-gene phylogenetics and phylogenomics.</title>
        <authorList>
            <person name="Vandepol N."/>
            <person name="Liber J."/>
            <person name="Desiro A."/>
            <person name="Na H."/>
            <person name="Kennedy M."/>
            <person name="Barry K."/>
            <person name="Grigoriev I.V."/>
            <person name="Miller A.N."/>
            <person name="O'Donnell K."/>
            <person name="Stajich J.E."/>
            <person name="Bonito G."/>
        </authorList>
    </citation>
    <scope>NUCLEOTIDE SEQUENCE</scope>
    <source>
        <strain evidence="3">NRRL 6426</strain>
    </source>
</reference>
<dbReference type="InterPro" id="IPR040079">
    <property type="entry name" value="Glutathione_S-Trfase"/>
</dbReference>
<dbReference type="AlphaFoldDB" id="A0A9P5VFN8"/>
<dbReference type="SUPFAM" id="SSF47616">
    <property type="entry name" value="GST C-terminal domain-like"/>
    <property type="match status" value="1"/>
</dbReference>
<dbReference type="InterPro" id="IPR010987">
    <property type="entry name" value="Glutathione-S-Trfase_C-like"/>
</dbReference>
<dbReference type="PANTHER" id="PTHR11571:SF150">
    <property type="entry name" value="GLUTATHIONE S-TRANSFERASE"/>
    <property type="match status" value="1"/>
</dbReference>
<dbReference type="EMBL" id="JAAAUQ010000014">
    <property type="protein sequence ID" value="KAF9156728.1"/>
    <property type="molecule type" value="Genomic_DNA"/>
</dbReference>
<organism evidence="3 4">
    <name type="scientific">Linnemannia schmuckeri</name>
    <dbReference type="NCBI Taxonomy" id="64567"/>
    <lineage>
        <taxon>Eukaryota</taxon>
        <taxon>Fungi</taxon>
        <taxon>Fungi incertae sedis</taxon>
        <taxon>Mucoromycota</taxon>
        <taxon>Mortierellomycotina</taxon>
        <taxon>Mortierellomycetes</taxon>
        <taxon>Mortierellales</taxon>
        <taxon>Mortierellaceae</taxon>
        <taxon>Linnemannia</taxon>
    </lineage>
</organism>
<evidence type="ECO:0000259" key="1">
    <source>
        <dbReference type="PROSITE" id="PS50404"/>
    </source>
</evidence>
<dbReference type="Gene3D" id="1.20.1050.10">
    <property type="match status" value="1"/>
</dbReference>
<proteinExistence type="predicted"/>
<dbReference type="SFLD" id="SFLDS00019">
    <property type="entry name" value="Glutathione_Transferase_(cytos"/>
    <property type="match status" value="1"/>
</dbReference>
<gene>
    <name evidence="3" type="ORF">BG015_002087</name>
</gene>
<dbReference type="Pfam" id="PF14497">
    <property type="entry name" value="GST_C_3"/>
    <property type="match status" value="1"/>
</dbReference>
<comment type="caution">
    <text evidence="3">The sequence shown here is derived from an EMBL/GenBank/DDBJ whole genome shotgun (WGS) entry which is preliminary data.</text>
</comment>
<dbReference type="InterPro" id="IPR050213">
    <property type="entry name" value="GST_superfamily"/>
</dbReference>
<dbReference type="PANTHER" id="PTHR11571">
    <property type="entry name" value="GLUTATHIONE S-TRANSFERASE"/>
    <property type="match status" value="1"/>
</dbReference>
<dbReference type="OrthoDB" id="414243at2759"/>
<sequence length="248" mass="27636">MPSTNALPTVTRASSEVLAEAAKGTDSTFQLLYFPLNGRGELVRNLLAYSGAQWEELAVDWPVQKLKTPFQVVPVVYEHTASGLVLELAESNAIERYLARKYNLYGSNIWEENLVNQYYHNAEGLIQAFALRVVGAAPEARIEEANKFYTEVLAKFVSIHEEHLKQNGDNGHYVGNSTTLADLKVVQTLDRILLLVPKGGVPVPVSKELTPSLWKVKEAVEGNASYATWKKSQRSQDLNANTKARFQF</sequence>
<protein>
    <recommendedName>
        <fullName evidence="5">Glutathione S-transferase</fullName>
    </recommendedName>
</protein>
<feature type="domain" description="GST C-terminal" evidence="2">
    <location>
        <begin position="108"/>
        <end position="246"/>
    </location>
</feature>
<dbReference type="GO" id="GO:0006749">
    <property type="term" value="P:glutathione metabolic process"/>
    <property type="evidence" value="ECO:0007669"/>
    <property type="project" value="TreeGrafter"/>
</dbReference>
<accession>A0A9P5VFN8</accession>
<name>A0A9P5VFN8_9FUNG</name>
<evidence type="ECO:0000259" key="2">
    <source>
        <dbReference type="PROSITE" id="PS50405"/>
    </source>
</evidence>